<dbReference type="Proteomes" id="UP001596105">
    <property type="component" value="Unassembled WGS sequence"/>
</dbReference>
<comment type="caution">
    <text evidence="1">The sequence shown here is derived from an EMBL/GenBank/DDBJ whole genome shotgun (WGS) entry which is preliminary data.</text>
</comment>
<keyword evidence="1" id="KW-0418">Kinase</keyword>
<sequence>MFPVIDISKWFYEDIFVSGSKEKRWYRTPEENQLRLFKLPVSLTSGTNPEGESTGEMWAEKIASEVGNTVGLETHQVDIGYLHVDPLVLEHYGLSHEFLGTGIYGALCKSFLNEGEEVLIEGADMIMDFDVTYDRKKLRGNTEIYRYDLLNRLFNKHGFESKLHEMILLDAILGNTDRHQDNFGIIRNERNKEIRMAPIYDNSSSLGRELPVERIKQLLSSQEMFDSYIRRSKTLIKIGSIDNIKKVSCIDLLGHALEQKPQIKNLIQKLEQLTDEDTNNIVQNVPDEVMSEVQKEFVSRILRTRRDIILREFLL</sequence>
<dbReference type="Gene3D" id="1.10.1070.20">
    <property type="match status" value="1"/>
</dbReference>
<accession>A0ABW0M300</accession>
<proteinExistence type="predicted"/>
<reference evidence="2" key="1">
    <citation type="journal article" date="2019" name="Int. J. Syst. Evol. Microbiol.">
        <title>The Global Catalogue of Microorganisms (GCM) 10K type strain sequencing project: providing services to taxonomists for standard genome sequencing and annotation.</title>
        <authorList>
            <consortium name="The Broad Institute Genomics Platform"/>
            <consortium name="The Broad Institute Genome Sequencing Center for Infectious Disease"/>
            <person name="Wu L."/>
            <person name="Ma J."/>
        </authorList>
    </citation>
    <scope>NUCLEOTIDE SEQUENCE [LARGE SCALE GENOMIC DNA]</scope>
    <source>
        <strain evidence="2">CCUG 57113</strain>
    </source>
</reference>
<dbReference type="RefSeq" id="WP_209747026.1">
    <property type="nucleotide sequence ID" value="NZ_JBHSMH010000113.1"/>
</dbReference>
<protein>
    <submittedName>
        <fullName evidence="1">Phosphatidylinositol kinase</fullName>
    </submittedName>
</protein>
<name>A0ABW0M300_9BACL</name>
<dbReference type="EMBL" id="JBHSMH010000113">
    <property type="protein sequence ID" value="MFC5471940.1"/>
    <property type="molecule type" value="Genomic_DNA"/>
</dbReference>
<keyword evidence="1" id="KW-0808">Transferase</keyword>
<evidence type="ECO:0000313" key="2">
    <source>
        <dbReference type="Proteomes" id="UP001596105"/>
    </source>
</evidence>
<gene>
    <name evidence="1" type="ORF">ACFPPD_24995</name>
</gene>
<organism evidence="1 2">
    <name type="scientific">Cohnella suwonensis</name>
    <dbReference type="NCBI Taxonomy" id="696072"/>
    <lineage>
        <taxon>Bacteria</taxon>
        <taxon>Bacillati</taxon>
        <taxon>Bacillota</taxon>
        <taxon>Bacilli</taxon>
        <taxon>Bacillales</taxon>
        <taxon>Paenibacillaceae</taxon>
        <taxon>Cohnella</taxon>
    </lineage>
</organism>
<evidence type="ECO:0000313" key="1">
    <source>
        <dbReference type="EMBL" id="MFC5471940.1"/>
    </source>
</evidence>
<dbReference type="GO" id="GO:0016301">
    <property type="term" value="F:kinase activity"/>
    <property type="evidence" value="ECO:0007669"/>
    <property type="project" value="UniProtKB-KW"/>
</dbReference>
<keyword evidence="2" id="KW-1185">Reference proteome</keyword>